<keyword evidence="6" id="KW-0969">Cilium</keyword>
<dbReference type="Proteomes" id="UP000057609">
    <property type="component" value="Chromosome"/>
</dbReference>
<keyword evidence="6" id="KW-0966">Cell projection</keyword>
<dbReference type="GO" id="GO:0009288">
    <property type="term" value="C:bacterial-type flagellum"/>
    <property type="evidence" value="ECO:0007669"/>
    <property type="project" value="UniProtKB-SubCell"/>
</dbReference>
<dbReference type="PRINTS" id="PR00207">
    <property type="entry name" value="FLAGELLIN"/>
</dbReference>
<evidence type="ECO:0000256" key="3">
    <source>
        <dbReference type="RuleBase" id="RU362073"/>
    </source>
</evidence>
<sequence length="277" mass="28489">MALTVNTNIASLNAQRNLSTTQTALNRSLQRLSSGLRINSAADDAAGLAISEGMRSQIRSMNQAVRNANDGVSLVQTAEGALNEVSNILQRMRELATQSATGTVSSDQRTYIDNEFTQLKSEIDRIASATQFNGTSLFTSAAGQTVSFQVGPGATTNDTIAVTISAAGASSIGVGTASVSGATGAAATAALTAIDSAITNVSNIRGTLGAVQNRLQSTINNLQVSVENLSAAESRIRDVDVASETAALTRAQILTQAGTSILSQANQTPQSALSLLR</sequence>
<dbReference type="KEGG" id="gpi:GPICK_02490"/>
<dbReference type="AlphaFoldDB" id="A0A0B5B779"/>
<dbReference type="Gene3D" id="6.10.10.10">
    <property type="entry name" value="Flagellar export chaperone, C-terminal domain"/>
    <property type="match status" value="1"/>
</dbReference>
<dbReference type="STRING" id="345632.GPICK_02490"/>
<dbReference type="OrthoDB" id="9796789at2"/>
<dbReference type="PANTHER" id="PTHR42792">
    <property type="entry name" value="FLAGELLIN"/>
    <property type="match status" value="1"/>
</dbReference>
<evidence type="ECO:0000256" key="2">
    <source>
        <dbReference type="ARBA" id="ARBA00023143"/>
    </source>
</evidence>
<dbReference type="RefSeq" id="WP_039740235.1">
    <property type="nucleotide sequence ID" value="NZ_CP009788.1"/>
</dbReference>
<organism evidence="6 7">
    <name type="scientific">Geobacter pickeringii</name>
    <dbReference type="NCBI Taxonomy" id="345632"/>
    <lineage>
        <taxon>Bacteria</taxon>
        <taxon>Pseudomonadati</taxon>
        <taxon>Thermodesulfobacteriota</taxon>
        <taxon>Desulfuromonadia</taxon>
        <taxon>Geobacterales</taxon>
        <taxon>Geobacteraceae</taxon>
        <taxon>Geobacter</taxon>
    </lineage>
</organism>
<dbReference type="InterPro" id="IPR001029">
    <property type="entry name" value="Flagellin_N"/>
</dbReference>
<feature type="domain" description="Flagellin C-terminal" evidence="5">
    <location>
        <begin position="191"/>
        <end position="276"/>
    </location>
</feature>
<feature type="domain" description="Flagellin N-terminal" evidence="4">
    <location>
        <begin position="5"/>
        <end position="139"/>
    </location>
</feature>
<comment type="similarity">
    <text evidence="1 3">Belongs to the bacterial flagellin family.</text>
</comment>
<comment type="subcellular location">
    <subcellularLocation>
        <location evidence="3">Secreted</location>
    </subcellularLocation>
    <subcellularLocation>
        <location evidence="3">Bacterial flagellum</location>
    </subcellularLocation>
</comment>
<dbReference type="EMBL" id="CP009788">
    <property type="protein sequence ID" value="AJE02397.1"/>
    <property type="molecule type" value="Genomic_DNA"/>
</dbReference>
<accession>A0A0B5B779</accession>
<dbReference type="InterPro" id="IPR001492">
    <property type="entry name" value="Flagellin"/>
</dbReference>
<evidence type="ECO:0000259" key="4">
    <source>
        <dbReference type="Pfam" id="PF00669"/>
    </source>
</evidence>
<keyword evidence="7" id="KW-1185">Reference proteome</keyword>
<keyword evidence="6" id="KW-0282">Flagellum</keyword>
<dbReference type="Gene3D" id="1.20.1330.10">
    <property type="entry name" value="f41 fragment of flagellin, N-terminal domain"/>
    <property type="match status" value="1"/>
</dbReference>
<dbReference type="GO" id="GO:0005576">
    <property type="term" value="C:extracellular region"/>
    <property type="evidence" value="ECO:0007669"/>
    <property type="project" value="UniProtKB-SubCell"/>
</dbReference>
<dbReference type="PANTHER" id="PTHR42792:SF2">
    <property type="entry name" value="FLAGELLIN"/>
    <property type="match status" value="1"/>
</dbReference>
<dbReference type="InterPro" id="IPR042187">
    <property type="entry name" value="Flagellin_C_sub2"/>
</dbReference>
<evidence type="ECO:0000313" key="7">
    <source>
        <dbReference type="Proteomes" id="UP000057609"/>
    </source>
</evidence>
<comment type="function">
    <text evidence="3">Flagellin is the subunit protein which polymerizes to form the filaments of bacterial flagella.</text>
</comment>
<evidence type="ECO:0000259" key="5">
    <source>
        <dbReference type="Pfam" id="PF00700"/>
    </source>
</evidence>
<evidence type="ECO:0000313" key="6">
    <source>
        <dbReference type="EMBL" id="AJE02397.1"/>
    </source>
</evidence>
<keyword evidence="2 3" id="KW-0975">Bacterial flagellum</keyword>
<name>A0A0B5B779_9BACT</name>
<proteinExistence type="inferred from homology"/>
<gene>
    <name evidence="6" type="ORF">GPICK_02490</name>
</gene>
<reference evidence="6 7" key="1">
    <citation type="journal article" date="2015" name="Genome Announc.">
        <title>Complete Genome of Geobacter pickeringii G13T, a Metal-Reducing Isolate from Sedimentary Kaolin Deposits.</title>
        <authorList>
            <person name="Badalamenti J.P."/>
            <person name="Bond D.R."/>
        </authorList>
    </citation>
    <scope>NUCLEOTIDE SEQUENCE [LARGE SCALE GENOMIC DNA]</scope>
    <source>
        <strain evidence="6 7">G13</strain>
    </source>
</reference>
<evidence type="ECO:0000256" key="1">
    <source>
        <dbReference type="ARBA" id="ARBA00005709"/>
    </source>
</evidence>
<dbReference type="Pfam" id="PF00669">
    <property type="entry name" value="Flagellin_N"/>
    <property type="match status" value="1"/>
</dbReference>
<dbReference type="Pfam" id="PF00700">
    <property type="entry name" value="Flagellin_C"/>
    <property type="match status" value="1"/>
</dbReference>
<dbReference type="HOGENOM" id="CLU_011142_2_2_7"/>
<dbReference type="GO" id="GO:0005198">
    <property type="term" value="F:structural molecule activity"/>
    <property type="evidence" value="ECO:0007669"/>
    <property type="project" value="UniProtKB-UniRule"/>
</dbReference>
<dbReference type="SUPFAM" id="SSF64518">
    <property type="entry name" value="Phase 1 flagellin"/>
    <property type="match status" value="1"/>
</dbReference>
<protein>
    <recommendedName>
        <fullName evidence="3">Flagellin</fullName>
    </recommendedName>
</protein>
<keyword evidence="3" id="KW-0964">Secreted</keyword>
<dbReference type="InterPro" id="IPR046358">
    <property type="entry name" value="Flagellin_C"/>
</dbReference>